<proteinExistence type="predicted"/>
<reference evidence="2 3" key="1">
    <citation type="submission" date="2015-10" db="EMBL/GenBank/DDBJ databases">
        <title>Full genome of DAOMC 229536 Phialocephala scopiformis, a fungal endophyte of spruce producing the potent anti-insectan compound rugulosin.</title>
        <authorList>
            <consortium name="DOE Joint Genome Institute"/>
            <person name="Walker A.K."/>
            <person name="Frasz S.L."/>
            <person name="Seifert K.A."/>
            <person name="Miller J.D."/>
            <person name="Mondo S.J."/>
            <person name="Labutti K."/>
            <person name="Lipzen A."/>
            <person name="Dockter R."/>
            <person name="Kennedy M."/>
            <person name="Grigoriev I.V."/>
            <person name="Spatafora J.W."/>
        </authorList>
    </citation>
    <scope>NUCLEOTIDE SEQUENCE [LARGE SCALE GENOMIC DNA]</scope>
    <source>
        <strain evidence="2 3">CBS 120377</strain>
    </source>
</reference>
<feature type="signal peptide" evidence="1">
    <location>
        <begin position="1"/>
        <end position="21"/>
    </location>
</feature>
<evidence type="ECO:0000313" key="3">
    <source>
        <dbReference type="Proteomes" id="UP000070700"/>
    </source>
</evidence>
<sequence length="205" mass="23546">MKMLAPICVVLFCVLMKQAFGKPHASSSSNPTTVSRSFAKLNVRDGTPAYSRLMHYRCNTNMRLTEAVAWAEADVLSSKANPIRNQEFLRHNELNEIFVYIYCDEKDNPDDFYDDEPNCSKEEKTCCFPGDTAYSMSEPGIFWVGNIRQSQLQFFTRPTLSEQVRWLKGNPESATDINKLYRNSGATYFHEVLHYTPTIGDKIWD</sequence>
<gene>
    <name evidence="2" type="ORF">LY89DRAFT_723334</name>
</gene>
<dbReference type="GeneID" id="28828532"/>
<dbReference type="AlphaFoldDB" id="A0A194WRZ0"/>
<keyword evidence="3" id="KW-1185">Reference proteome</keyword>
<dbReference type="Proteomes" id="UP000070700">
    <property type="component" value="Unassembled WGS sequence"/>
</dbReference>
<evidence type="ECO:0000313" key="2">
    <source>
        <dbReference type="EMBL" id="KUJ10745.1"/>
    </source>
</evidence>
<evidence type="ECO:0000256" key="1">
    <source>
        <dbReference type="SAM" id="SignalP"/>
    </source>
</evidence>
<keyword evidence="1" id="KW-0732">Signal</keyword>
<dbReference type="EMBL" id="KQ947428">
    <property type="protein sequence ID" value="KUJ10745.1"/>
    <property type="molecule type" value="Genomic_DNA"/>
</dbReference>
<protein>
    <submittedName>
        <fullName evidence="2">Uncharacterized protein</fullName>
    </submittedName>
</protein>
<organism evidence="2 3">
    <name type="scientific">Mollisia scopiformis</name>
    <name type="common">Conifer needle endophyte fungus</name>
    <name type="synonym">Phialocephala scopiformis</name>
    <dbReference type="NCBI Taxonomy" id="149040"/>
    <lineage>
        <taxon>Eukaryota</taxon>
        <taxon>Fungi</taxon>
        <taxon>Dikarya</taxon>
        <taxon>Ascomycota</taxon>
        <taxon>Pezizomycotina</taxon>
        <taxon>Leotiomycetes</taxon>
        <taxon>Helotiales</taxon>
        <taxon>Mollisiaceae</taxon>
        <taxon>Mollisia</taxon>
    </lineage>
</organism>
<dbReference type="RefSeq" id="XP_018065100.1">
    <property type="nucleotide sequence ID" value="XM_018218806.1"/>
</dbReference>
<dbReference type="InParanoid" id="A0A194WRZ0"/>
<feature type="chain" id="PRO_5008267394" evidence="1">
    <location>
        <begin position="22"/>
        <end position="205"/>
    </location>
</feature>
<dbReference type="KEGG" id="psco:LY89DRAFT_723334"/>
<name>A0A194WRZ0_MOLSC</name>
<accession>A0A194WRZ0</accession>